<feature type="transmembrane region" description="Helical" evidence="2">
    <location>
        <begin position="97"/>
        <end position="122"/>
    </location>
</feature>
<reference evidence="3 4" key="1">
    <citation type="submission" date="2021-02" db="EMBL/GenBank/DDBJ databases">
        <title>Pan-genome distribution and transcriptional activeness of fungal secondary metabolism genes in Aspergillus section Fumigati.</title>
        <authorList>
            <person name="Takahashi H."/>
            <person name="Umemura M."/>
            <person name="Ninomiya A."/>
            <person name="Kusuya Y."/>
            <person name="Urayama S."/>
            <person name="Shimizu M."/>
            <person name="Watanabe A."/>
            <person name="Kamei K."/>
            <person name="Yaguchi T."/>
            <person name="Hagiwara D."/>
        </authorList>
    </citation>
    <scope>NUCLEOTIDE SEQUENCE [LARGE SCALE GENOMIC DNA]</scope>
    <source>
        <strain evidence="3 4">IFM 47045</strain>
    </source>
</reference>
<feature type="compositionally biased region" description="Polar residues" evidence="1">
    <location>
        <begin position="21"/>
        <end position="34"/>
    </location>
</feature>
<accession>A0A9P3BVE5</accession>
<keyword evidence="4" id="KW-1185">Reference proteome</keyword>
<dbReference type="Proteomes" id="UP000710440">
    <property type="component" value="Unassembled WGS sequence"/>
</dbReference>
<proteinExistence type="predicted"/>
<sequence>MNRPKAPEEAAPAYHELFDTESINQPTATSSRTHQYAAVPHNDLDENANTASHHDVESHPQESSNPLAQPDPTKPHFHCETCDRQLERRERREKESVCCRMVALVFIVAIIFLTLLGIVIVARTGR</sequence>
<keyword evidence="2" id="KW-0472">Membrane</keyword>
<evidence type="ECO:0000256" key="1">
    <source>
        <dbReference type="SAM" id="MobiDB-lite"/>
    </source>
</evidence>
<gene>
    <name evidence="3" type="ORF">Aspvir_007051</name>
</gene>
<dbReference type="GeneID" id="66935033"/>
<organism evidence="3 4">
    <name type="scientific">Aspergillus viridinutans</name>
    <dbReference type="NCBI Taxonomy" id="75553"/>
    <lineage>
        <taxon>Eukaryota</taxon>
        <taxon>Fungi</taxon>
        <taxon>Dikarya</taxon>
        <taxon>Ascomycota</taxon>
        <taxon>Pezizomycotina</taxon>
        <taxon>Eurotiomycetes</taxon>
        <taxon>Eurotiomycetidae</taxon>
        <taxon>Eurotiales</taxon>
        <taxon>Aspergillaceae</taxon>
        <taxon>Aspergillus</taxon>
        <taxon>Aspergillus subgen. Fumigati</taxon>
    </lineage>
</organism>
<evidence type="ECO:0000313" key="4">
    <source>
        <dbReference type="Proteomes" id="UP000710440"/>
    </source>
</evidence>
<feature type="region of interest" description="Disordered" evidence="1">
    <location>
        <begin position="1"/>
        <end position="77"/>
    </location>
</feature>
<dbReference type="EMBL" id="BOPL01000005">
    <property type="protein sequence ID" value="GIK02985.1"/>
    <property type="molecule type" value="Genomic_DNA"/>
</dbReference>
<dbReference type="AlphaFoldDB" id="A0A9P3BVE5"/>
<keyword evidence="2" id="KW-0812">Transmembrane</keyword>
<protein>
    <submittedName>
        <fullName evidence="3">Uncharacterized protein</fullName>
    </submittedName>
</protein>
<name>A0A9P3BVE5_ASPVI</name>
<dbReference type="RefSeq" id="XP_043126171.1">
    <property type="nucleotide sequence ID" value="XM_043270236.1"/>
</dbReference>
<keyword evidence="2" id="KW-1133">Transmembrane helix</keyword>
<evidence type="ECO:0000313" key="3">
    <source>
        <dbReference type="EMBL" id="GIK02985.1"/>
    </source>
</evidence>
<evidence type="ECO:0000256" key="2">
    <source>
        <dbReference type="SAM" id="Phobius"/>
    </source>
</evidence>
<comment type="caution">
    <text evidence="3">The sequence shown here is derived from an EMBL/GenBank/DDBJ whole genome shotgun (WGS) entry which is preliminary data.</text>
</comment>
<dbReference type="OrthoDB" id="4506934at2759"/>